<dbReference type="InterPro" id="IPR001694">
    <property type="entry name" value="NADH_UbQ_OxRdtase_su1/FPO"/>
</dbReference>
<comment type="caution">
    <text evidence="5">Lacks conserved residue(s) required for the propagation of feature annotation.</text>
</comment>
<feature type="transmembrane region" description="Helical" evidence="5">
    <location>
        <begin position="180"/>
        <end position="199"/>
    </location>
</feature>
<comment type="catalytic activity">
    <reaction evidence="5">
        <text>a quinone + NADH + 5 H(+)(in) = a quinol + NAD(+) + 4 H(+)(out)</text>
        <dbReference type="Rhea" id="RHEA:57888"/>
        <dbReference type="ChEBI" id="CHEBI:15378"/>
        <dbReference type="ChEBI" id="CHEBI:24646"/>
        <dbReference type="ChEBI" id="CHEBI:57540"/>
        <dbReference type="ChEBI" id="CHEBI:57945"/>
        <dbReference type="ChEBI" id="CHEBI:132124"/>
    </reaction>
</comment>
<dbReference type="NCBIfam" id="NF004741">
    <property type="entry name" value="PRK06076.1-2"/>
    <property type="match status" value="1"/>
</dbReference>
<comment type="function">
    <text evidence="5">NDH-1 shuttles electrons from NADH, via FMN and iron-sulfur (Fe-S) centers, to quinones in the respiratory chain. The immediate electron acceptor for the enzyme in this species is believed to be ubiquinone. Couples the redox reaction to proton translocation (for every two electrons transferred, four hydrogen ions are translocated across the cytoplasmic membrane), and thus conserves the redox energy in a proton gradient. This subunit may bind ubiquinone.</text>
</comment>
<dbReference type="InterPro" id="IPR018086">
    <property type="entry name" value="NADH_UbQ_OxRdtase_su1_CS"/>
</dbReference>
<dbReference type="PROSITE" id="PS00667">
    <property type="entry name" value="COMPLEX1_ND1_1"/>
    <property type="match status" value="1"/>
</dbReference>
<reference evidence="7 8" key="1">
    <citation type="submission" date="2020-10" db="EMBL/GenBank/DDBJ databases">
        <title>Ca. Dormibacterota MAGs.</title>
        <authorList>
            <person name="Montgomery K."/>
        </authorList>
    </citation>
    <scope>NUCLEOTIDE SEQUENCE [LARGE SCALE GENOMIC DNA]</scope>
    <source>
        <strain evidence="7">SC8811_S16_3</strain>
    </source>
</reference>
<dbReference type="HAMAP" id="MF_01350">
    <property type="entry name" value="NDH1_NuoH"/>
    <property type="match status" value="1"/>
</dbReference>
<feature type="transmembrane region" description="Helical" evidence="5">
    <location>
        <begin position="301"/>
        <end position="319"/>
    </location>
</feature>
<keyword evidence="5" id="KW-0830">Ubiquinone</keyword>
<keyword evidence="5" id="KW-1003">Cell membrane</keyword>
<evidence type="ECO:0000313" key="8">
    <source>
        <dbReference type="Proteomes" id="UP000620075"/>
    </source>
</evidence>
<dbReference type="Proteomes" id="UP000620075">
    <property type="component" value="Unassembled WGS sequence"/>
</dbReference>
<keyword evidence="7" id="KW-0560">Oxidoreductase</keyword>
<keyword evidence="3 5" id="KW-1133">Transmembrane helix</keyword>
<dbReference type="GO" id="GO:0009060">
    <property type="term" value="P:aerobic respiration"/>
    <property type="evidence" value="ECO:0007669"/>
    <property type="project" value="TreeGrafter"/>
</dbReference>
<dbReference type="EMBL" id="JAEKNQ010000030">
    <property type="protein sequence ID" value="MBJ7602992.1"/>
    <property type="molecule type" value="Genomic_DNA"/>
</dbReference>
<accession>A0A934NH38</accession>
<protein>
    <recommendedName>
        <fullName evidence="5">NADH-quinone oxidoreductase subunit H</fullName>
        <ecNumber evidence="5">7.1.1.-</ecNumber>
    </recommendedName>
    <alternativeName>
        <fullName evidence="5">NADH dehydrogenase I subunit H</fullName>
    </alternativeName>
    <alternativeName>
        <fullName evidence="5">NDH-1 subunit H</fullName>
    </alternativeName>
</protein>
<feature type="transmembrane region" description="Helical" evidence="5">
    <location>
        <begin position="140"/>
        <end position="160"/>
    </location>
</feature>
<evidence type="ECO:0000256" key="2">
    <source>
        <dbReference type="ARBA" id="ARBA00022692"/>
    </source>
</evidence>
<dbReference type="GO" id="GO:0048038">
    <property type="term" value="F:quinone binding"/>
    <property type="evidence" value="ECO:0007669"/>
    <property type="project" value="UniProtKB-KW"/>
</dbReference>
<evidence type="ECO:0000256" key="4">
    <source>
        <dbReference type="ARBA" id="ARBA00023136"/>
    </source>
</evidence>
<evidence type="ECO:0000256" key="6">
    <source>
        <dbReference type="RuleBase" id="RU000471"/>
    </source>
</evidence>
<dbReference type="Pfam" id="PF00146">
    <property type="entry name" value="NADHdh"/>
    <property type="match status" value="1"/>
</dbReference>
<feature type="transmembrane region" description="Helical" evidence="5">
    <location>
        <begin position="94"/>
        <end position="119"/>
    </location>
</feature>
<keyword evidence="2 5" id="KW-0812">Transmembrane</keyword>
<evidence type="ECO:0000256" key="5">
    <source>
        <dbReference type="HAMAP-Rule" id="MF_01350"/>
    </source>
</evidence>
<feature type="transmembrane region" description="Helical" evidence="5">
    <location>
        <begin position="260"/>
        <end position="281"/>
    </location>
</feature>
<dbReference type="PROSITE" id="PS00668">
    <property type="entry name" value="COMPLEX1_ND1_2"/>
    <property type="match status" value="1"/>
</dbReference>
<dbReference type="AlphaFoldDB" id="A0A934NH38"/>
<keyword evidence="5" id="KW-1278">Translocase</keyword>
<comment type="caution">
    <text evidence="7">The sequence shown here is derived from an EMBL/GenBank/DDBJ whole genome shotgun (WGS) entry which is preliminary data.</text>
</comment>
<comment type="similarity">
    <text evidence="5 6">Belongs to the complex I subunit 1 family.</text>
</comment>
<keyword evidence="5" id="KW-0874">Quinone</keyword>
<gene>
    <name evidence="5 7" type="primary">nuoH</name>
    <name evidence="7" type="ORF">JF888_07360</name>
</gene>
<keyword evidence="4 5" id="KW-0472">Membrane</keyword>
<proteinExistence type="inferred from homology"/>
<dbReference type="PANTHER" id="PTHR11432:SF3">
    <property type="entry name" value="NADH-UBIQUINONE OXIDOREDUCTASE CHAIN 1"/>
    <property type="match status" value="1"/>
</dbReference>
<keyword evidence="5 6" id="KW-0520">NAD</keyword>
<evidence type="ECO:0000256" key="3">
    <source>
        <dbReference type="ARBA" id="ARBA00022989"/>
    </source>
</evidence>
<comment type="subcellular location">
    <subcellularLocation>
        <location evidence="5 6">Cell membrane</location>
        <topology evidence="5 6">Multi-pass membrane protein</topology>
    </subcellularLocation>
    <subcellularLocation>
        <location evidence="1">Membrane</location>
        <topology evidence="1">Multi-pass membrane protein</topology>
    </subcellularLocation>
</comment>
<organism evidence="7 8">
    <name type="scientific">Candidatus Dormiibacter inghamiae</name>
    <dbReference type="NCBI Taxonomy" id="3127013"/>
    <lineage>
        <taxon>Bacteria</taxon>
        <taxon>Bacillati</taxon>
        <taxon>Candidatus Dormiibacterota</taxon>
        <taxon>Candidatus Dormibacteria</taxon>
        <taxon>Candidatus Dormibacterales</taxon>
        <taxon>Candidatus Dormibacteraceae</taxon>
        <taxon>Candidatus Dormiibacter</taxon>
    </lineage>
</organism>
<dbReference type="GO" id="GO:0005886">
    <property type="term" value="C:plasma membrane"/>
    <property type="evidence" value="ECO:0007669"/>
    <property type="project" value="UniProtKB-SubCell"/>
</dbReference>
<feature type="transmembrane region" description="Helical" evidence="5">
    <location>
        <begin position="64"/>
        <end position="88"/>
    </location>
</feature>
<dbReference type="GO" id="GO:0016655">
    <property type="term" value="F:oxidoreductase activity, acting on NAD(P)H, quinone or similar compound as acceptor"/>
    <property type="evidence" value="ECO:0007669"/>
    <property type="project" value="UniProtKB-UniRule"/>
</dbReference>
<dbReference type="GO" id="GO:0003954">
    <property type="term" value="F:NADH dehydrogenase activity"/>
    <property type="evidence" value="ECO:0007669"/>
    <property type="project" value="TreeGrafter"/>
</dbReference>
<dbReference type="EC" id="7.1.1.-" evidence="5"/>
<feature type="transmembrane region" description="Helical" evidence="5">
    <location>
        <begin position="236"/>
        <end position="254"/>
    </location>
</feature>
<evidence type="ECO:0000313" key="7">
    <source>
        <dbReference type="EMBL" id="MBJ7602992.1"/>
    </source>
</evidence>
<evidence type="ECO:0000256" key="1">
    <source>
        <dbReference type="ARBA" id="ARBA00004141"/>
    </source>
</evidence>
<dbReference type="PANTHER" id="PTHR11432">
    <property type="entry name" value="NADH DEHYDROGENASE SUBUNIT 1"/>
    <property type="match status" value="1"/>
</dbReference>
<name>A0A934NH38_9BACT</name>
<comment type="subunit">
    <text evidence="5">NDH-1 is composed of 14 different subunits. Subunits NuoA, H, J, K, L, M, N constitute the membrane sector of the complex.</text>
</comment>
<sequence>MVMLVFVLLTATAYTVYYERRVLGFIQNRPGPNRVGPMGLLQLAADGLKIAFKESFAPVGVDPLLYVLAPAIIVVAAFLSWAVIPIGLSDSFTYWVANLNIGILFVFAVSSMSAYATLLGGWSSNNKYSLLGGLRAAAQLISYEMALGLSLVPIFMITGSLRLQDIASYSVQLGPYHGPLPLIVVAPVSFVIYFISAVAETNRTPFDLPEAEQELIGGYLTEYSGLKFLCFYLGEYINMITTSALAVLIFFAGWHPTFGFLPAILTFAIKVVIVLFVYIWLRATLPRLRYDMLMRLGWKFLLPLAIANVVVTAVIVVAVS</sequence>